<accession>A0A168LPP5</accession>
<dbReference type="RefSeq" id="WP_068651359.1">
    <property type="nucleotide sequence ID" value="NZ_CP043611.1"/>
</dbReference>
<name>A0A168LPP5_9BACL</name>
<dbReference type="PANTHER" id="PTHR30287">
    <property type="entry name" value="MEMBRANE COMPONENT OF PREDICTED ABC SUPERFAMILY METABOLITE UPTAKE TRANSPORTER"/>
    <property type="match status" value="1"/>
</dbReference>
<feature type="transmembrane region" description="Helical" evidence="6">
    <location>
        <begin position="728"/>
        <end position="752"/>
    </location>
</feature>
<dbReference type="Pfam" id="PF02687">
    <property type="entry name" value="FtsX"/>
    <property type="match status" value="2"/>
</dbReference>
<evidence type="ECO:0000256" key="6">
    <source>
        <dbReference type="SAM" id="Phobius"/>
    </source>
</evidence>
<evidence type="ECO:0000259" key="7">
    <source>
        <dbReference type="Pfam" id="PF02687"/>
    </source>
</evidence>
<evidence type="ECO:0000313" key="10">
    <source>
        <dbReference type="Proteomes" id="UP000077355"/>
    </source>
</evidence>
<feature type="transmembrane region" description="Helical" evidence="6">
    <location>
        <begin position="772"/>
        <end position="795"/>
    </location>
</feature>
<feature type="transmembrane region" description="Helical" evidence="6">
    <location>
        <begin position="679"/>
        <end position="701"/>
    </location>
</feature>
<feature type="transmembrane region" description="Helical" evidence="6">
    <location>
        <begin position="21"/>
        <end position="41"/>
    </location>
</feature>
<dbReference type="InterPro" id="IPR003838">
    <property type="entry name" value="ABC3_permease_C"/>
</dbReference>
<evidence type="ECO:0000256" key="2">
    <source>
        <dbReference type="ARBA" id="ARBA00022475"/>
    </source>
</evidence>
<keyword evidence="2" id="KW-1003">Cell membrane</keyword>
<evidence type="ECO:0000259" key="8">
    <source>
        <dbReference type="Pfam" id="PF12704"/>
    </source>
</evidence>
<evidence type="ECO:0000256" key="1">
    <source>
        <dbReference type="ARBA" id="ARBA00004651"/>
    </source>
</evidence>
<dbReference type="InterPro" id="IPR038766">
    <property type="entry name" value="Membrane_comp_ABC_pdt"/>
</dbReference>
<proteinExistence type="predicted"/>
<comment type="subcellular location">
    <subcellularLocation>
        <location evidence="1">Cell membrane</location>
        <topology evidence="1">Multi-pass membrane protein</topology>
    </subcellularLocation>
</comment>
<feature type="domain" description="MacB-like periplasmic core" evidence="8">
    <location>
        <begin position="441"/>
        <end position="651"/>
    </location>
</feature>
<comment type="caution">
    <text evidence="9">The sequence shown here is derived from an EMBL/GenBank/DDBJ whole genome shotgun (WGS) entry which is preliminary data.</text>
</comment>
<dbReference type="Pfam" id="PF12704">
    <property type="entry name" value="MacB_PCD"/>
    <property type="match status" value="1"/>
</dbReference>
<gene>
    <name evidence="9" type="ORF">PBAT_17630</name>
</gene>
<dbReference type="GO" id="GO:0005886">
    <property type="term" value="C:plasma membrane"/>
    <property type="evidence" value="ECO:0007669"/>
    <property type="project" value="UniProtKB-SubCell"/>
</dbReference>
<dbReference type="PANTHER" id="PTHR30287:SF2">
    <property type="entry name" value="BLL1001 PROTEIN"/>
    <property type="match status" value="1"/>
</dbReference>
<evidence type="ECO:0000256" key="5">
    <source>
        <dbReference type="ARBA" id="ARBA00023136"/>
    </source>
</evidence>
<protein>
    <submittedName>
        <fullName evidence="9">ABC transporter permease</fullName>
    </submittedName>
</protein>
<dbReference type="OrthoDB" id="2024371at2"/>
<feature type="domain" description="ABC3 transporter permease C-terminal" evidence="7">
    <location>
        <begin position="685"/>
        <end position="805"/>
    </location>
</feature>
<keyword evidence="5 6" id="KW-0472">Membrane</keyword>
<organism evidence="9 10">
    <name type="scientific">Paenibacillus antarcticus</name>
    <dbReference type="NCBI Taxonomy" id="253703"/>
    <lineage>
        <taxon>Bacteria</taxon>
        <taxon>Bacillati</taxon>
        <taxon>Bacillota</taxon>
        <taxon>Bacilli</taxon>
        <taxon>Bacillales</taxon>
        <taxon>Paenibacillaceae</taxon>
        <taxon>Paenibacillus</taxon>
    </lineage>
</organism>
<keyword evidence="4 6" id="KW-1133">Transmembrane helix</keyword>
<dbReference type="Proteomes" id="UP000077355">
    <property type="component" value="Unassembled WGS sequence"/>
</dbReference>
<feature type="transmembrane region" description="Helical" evidence="6">
    <location>
        <begin position="262"/>
        <end position="286"/>
    </location>
</feature>
<feature type="transmembrane region" description="Helical" evidence="6">
    <location>
        <begin position="442"/>
        <end position="462"/>
    </location>
</feature>
<dbReference type="AlphaFoldDB" id="A0A168LPP5"/>
<dbReference type="EMBL" id="LVJI01000025">
    <property type="protein sequence ID" value="OAB43682.1"/>
    <property type="molecule type" value="Genomic_DNA"/>
</dbReference>
<sequence>MYAVYSLCLANLRKKKIHNGLIGLLILLSTLLLATSVTVILNTNNLFTEMHNKTHGSHEMLTLGNELHDPQKVHQWWNEQEGVTSSELVPFRTLGGITNHRGKESSAGLSAIGLYMMNTPARPYAVDELIFAQGNESLNPDKGDIWVPTSIAYLYDISVGDTLGFTTGENDFELKVSAVIVDIPYGGPFPSGARIWMNHQDYSEQFQAMQGTDQYLMGLRFDDYSQSPSYWEQFEKDMGTPYLDSKMNFGEMTAFYLIMNKAIGFIMIFLGFVMMVVALFTIGFTISDDILSNYKTIGVIKALGLSSRRLIGVYLAQYVLLAIVSIIPGLIASHFISNVIVESTLSSLKTGTNQVTLEGNLLSLAVGIFVFILIVLCVFFFSNKARLVEPMQAIRYGMSESDNSTMSKRISAKENLMISFGRVPLLVVIGLRNMLKNKKASLLMMLLAAIMSAVLVLGFILLNSLSSSSMKQTSPLWGYDASDVILQVNNKSAFSRAEFDKEILSDSRIKNIGWIGGINGVVSSERNLNAYDSDSQPPMNFSISVIDGSYDEVGFTTLRGENPRNKNEIAIGIKVAKQLNKDVGDVVEAYIDGSKHSFMITGVYQSIANMSNSARITVDVVKVNRPDYNNLDAVFINLKEERETDHVVNDLNVKYKESASAVKQQTLLDSTYKQAVASLILPMSIMGLLFTGVTIIIVYSISRINIRKESKTYGIYKSIGLTSTKIRLSVSLGIVALSAIGAVIGMLVGVYILPLILGSILSDYGIAELPLIMHWGGIIAFACVAMISAGLGSWASSRVVATTSPQILVIE</sequence>
<evidence type="ECO:0000256" key="3">
    <source>
        <dbReference type="ARBA" id="ARBA00022692"/>
    </source>
</evidence>
<feature type="transmembrane region" description="Helical" evidence="6">
    <location>
        <begin position="318"/>
        <end position="341"/>
    </location>
</feature>
<reference evidence="9 10" key="1">
    <citation type="submission" date="2016-03" db="EMBL/GenBank/DDBJ databases">
        <title>Draft genome sequence of Paenibacillus antarcticus CECT 5836.</title>
        <authorList>
            <person name="Shin S.-K."/>
            <person name="Yi H."/>
        </authorList>
    </citation>
    <scope>NUCLEOTIDE SEQUENCE [LARGE SCALE GENOMIC DNA]</scope>
    <source>
        <strain evidence="9 10">CECT 5836</strain>
    </source>
</reference>
<evidence type="ECO:0000256" key="4">
    <source>
        <dbReference type="ARBA" id="ARBA00022989"/>
    </source>
</evidence>
<dbReference type="InterPro" id="IPR025857">
    <property type="entry name" value="MacB_PCD"/>
</dbReference>
<feature type="transmembrane region" description="Helical" evidence="6">
    <location>
        <begin position="361"/>
        <end position="381"/>
    </location>
</feature>
<feature type="domain" description="ABC3 transporter permease C-terminal" evidence="7">
    <location>
        <begin position="268"/>
        <end position="382"/>
    </location>
</feature>
<evidence type="ECO:0000313" key="9">
    <source>
        <dbReference type="EMBL" id="OAB43682.1"/>
    </source>
</evidence>
<keyword evidence="3 6" id="KW-0812">Transmembrane</keyword>
<keyword evidence="10" id="KW-1185">Reference proteome</keyword>